<keyword evidence="4" id="KW-0469">Meiosis</keyword>
<dbReference type="Gene3D" id="3.40.50.300">
    <property type="entry name" value="P-loop containing nucleotide triphosphate hydrolases"/>
    <property type="match status" value="1"/>
</dbReference>
<dbReference type="SMART" id="SM00382">
    <property type="entry name" value="AAA"/>
    <property type="match status" value="1"/>
</dbReference>
<evidence type="ECO:0000313" key="10">
    <source>
        <dbReference type="Proteomes" id="UP001153365"/>
    </source>
</evidence>
<dbReference type="FunFam" id="3.40.50.300:FF:001494">
    <property type="entry name" value="Pachytene checkpoint component Pch2"/>
    <property type="match status" value="1"/>
</dbReference>
<evidence type="ECO:0000259" key="8">
    <source>
        <dbReference type="SMART" id="SM00382"/>
    </source>
</evidence>
<feature type="region of interest" description="Disordered" evidence="7">
    <location>
        <begin position="1"/>
        <end position="22"/>
    </location>
</feature>
<dbReference type="InterPro" id="IPR003593">
    <property type="entry name" value="AAA+_ATPase"/>
</dbReference>
<comment type="similarity">
    <text evidence="1">Belongs to the AAA ATPase family. PCH2 subfamily.</text>
</comment>
<evidence type="ECO:0000256" key="1">
    <source>
        <dbReference type="ARBA" id="ARBA00007271"/>
    </source>
</evidence>
<dbReference type="Pfam" id="PF23563">
    <property type="entry name" value="TRIP13_N"/>
    <property type="match status" value="1"/>
</dbReference>
<organism evidence="9 10">
    <name type="scientific">Phakopsora pachyrhizi</name>
    <name type="common">Asian soybean rust disease fungus</name>
    <dbReference type="NCBI Taxonomy" id="170000"/>
    <lineage>
        <taxon>Eukaryota</taxon>
        <taxon>Fungi</taxon>
        <taxon>Dikarya</taxon>
        <taxon>Basidiomycota</taxon>
        <taxon>Pucciniomycotina</taxon>
        <taxon>Pucciniomycetes</taxon>
        <taxon>Pucciniales</taxon>
        <taxon>Phakopsoraceae</taxon>
        <taxon>Phakopsora</taxon>
    </lineage>
</organism>
<dbReference type="InterPro" id="IPR001270">
    <property type="entry name" value="ClpA/B"/>
</dbReference>
<keyword evidence="2 5" id="KW-0547">Nucleotide-binding</keyword>
<dbReference type="InterPro" id="IPR058249">
    <property type="entry name" value="Pch2_C"/>
</dbReference>
<evidence type="ECO:0000313" key="9">
    <source>
        <dbReference type="EMBL" id="CAH7686312.1"/>
    </source>
</evidence>
<dbReference type="SUPFAM" id="SSF52540">
    <property type="entry name" value="P-loop containing nucleoside triphosphate hydrolases"/>
    <property type="match status" value="1"/>
</dbReference>
<dbReference type="GO" id="GO:0005634">
    <property type="term" value="C:nucleus"/>
    <property type="evidence" value="ECO:0007669"/>
    <property type="project" value="TreeGrafter"/>
</dbReference>
<keyword evidence="10" id="KW-1185">Reference proteome</keyword>
<feature type="domain" description="AAA+ ATPase" evidence="8">
    <location>
        <begin position="286"/>
        <end position="438"/>
    </location>
</feature>
<dbReference type="GO" id="GO:0005524">
    <property type="term" value="F:ATP binding"/>
    <property type="evidence" value="ECO:0007669"/>
    <property type="project" value="UniProtKB-KW"/>
</dbReference>
<name>A0AAV0BI29_PHAPC</name>
<keyword evidence="9" id="KW-0378">Hydrolase</keyword>
<evidence type="ECO:0000256" key="6">
    <source>
        <dbReference type="SAM" id="Coils"/>
    </source>
</evidence>
<dbReference type="InterPro" id="IPR003960">
    <property type="entry name" value="ATPase_AAA_CS"/>
</dbReference>
<dbReference type="AlphaFoldDB" id="A0AAV0BI29"/>
<keyword evidence="6" id="KW-0175">Coiled coil</keyword>
<dbReference type="GO" id="GO:0005694">
    <property type="term" value="C:chromosome"/>
    <property type="evidence" value="ECO:0007669"/>
    <property type="project" value="TreeGrafter"/>
</dbReference>
<gene>
    <name evidence="9" type="ORF">PPACK8108_LOCUS20945</name>
</gene>
<dbReference type="Proteomes" id="UP001153365">
    <property type="component" value="Unassembled WGS sequence"/>
</dbReference>
<dbReference type="PANTHER" id="PTHR45991:SF1">
    <property type="entry name" value="PACHYTENE CHECKPOINT PROTEIN 2 HOMOLOG"/>
    <property type="match status" value="1"/>
</dbReference>
<feature type="coiled-coil region" evidence="6">
    <location>
        <begin position="45"/>
        <end position="72"/>
    </location>
</feature>
<evidence type="ECO:0000256" key="2">
    <source>
        <dbReference type="ARBA" id="ARBA00022741"/>
    </source>
</evidence>
<dbReference type="InterPro" id="IPR044539">
    <property type="entry name" value="Pch2-like"/>
</dbReference>
<dbReference type="PANTHER" id="PTHR45991">
    <property type="entry name" value="PACHYTENE CHECKPOINT PROTEIN 2"/>
    <property type="match status" value="1"/>
</dbReference>
<dbReference type="GO" id="GO:0016887">
    <property type="term" value="F:ATP hydrolysis activity"/>
    <property type="evidence" value="ECO:0007669"/>
    <property type="project" value="InterPro"/>
</dbReference>
<evidence type="ECO:0000256" key="3">
    <source>
        <dbReference type="ARBA" id="ARBA00022840"/>
    </source>
</evidence>
<protein>
    <submittedName>
        <fullName evidence="9">P-loop containing nucleoside triphosphate hydrolase protein</fullName>
    </submittedName>
</protein>
<dbReference type="GO" id="GO:0007131">
    <property type="term" value="P:reciprocal meiotic recombination"/>
    <property type="evidence" value="ECO:0007669"/>
    <property type="project" value="TreeGrafter"/>
</dbReference>
<evidence type="ECO:0000256" key="7">
    <source>
        <dbReference type="SAM" id="MobiDB-lite"/>
    </source>
</evidence>
<reference evidence="9" key="1">
    <citation type="submission" date="2022-06" db="EMBL/GenBank/DDBJ databases">
        <authorList>
            <consortium name="SYNGENTA / RWTH Aachen University"/>
        </authorList>
    </citation>
    <scope>NUCLEOTIDE SEQUENCE</scope>
</reference>
<dbReference type="PROSITE" id="PS00674">
    <property type="entry name" value="AAA"/>
    <property type="match status" value="1"/>
</dbReference>
<comment type="caution">
    <text evidence="9">The sequence shown here is derived from an EMBL/GenBank/DDBJ whole genome shotgun (WGS) entry which is preliminary data.</text>
</comment>
<dbReference type="Pfam" id="PF00004">
    <property type="entry name" value="AAA"/>
    <property type="match status" value="1"/>
</dbReference>
<evidence type="ECO:0000256" key="4">
    <source>
        <dbReference type="ARBA" id="ARBA00023254"/>
    </source>
</evidence>
<dbReference type="GO" id="GO:0051598">
    <property type="term" value="P:meiotic recombination checkpoint signaling"/>
    <property type="evidence" value="ECO:0007669"/>
    <property type="project" value="TreeGrafter"/>
</dbReference>
<accession>A0AAV0BI29</accession>
<dbReference type="PRINTS" id="PR00300">
    <property type="entry name" value="CLPPROTEASEA"/>
</dbReference>
<keyword evidence="3 5" id="KW-0067">ATP-binding</keyword>
<sequence>MTDPKILLAPSPPPAESKRSTDPSFLLTDLTDFSSVEVGDEVEVEVEIEIERDELIEEVEHLLRQNNSVDRNINSINHSLHSIDPTVELVKSQMEENGGSNQNQREETDDDDDDDDDVEVRIISNSTILYDTVRRVVGSHITDNFSSLESHAEIPGWREVKLLEDEVHSVYCAESVYPSTLVPLAQVNLHIHVYEVPPQGKDQLIPLCVNAHDSSNFDSGTGMDDGATESQEGDVAAIRLELPANRLEGIWESLIYEIGLKDRLLNYIYSSIIFAEQNVNPSLISWHKLVLLHGPPGTGKTSMCRALAQKVSIRLSGIYMRTELVEINSHSLFSKWFSESGKLVDCLFTRIEQMTEESDVFVVVLIDEVESLAGSRLSGAAESEPSDALRAVNALLTALDKLRNLRNVLLLTTSNLTGSIDGAFLDRVDIKQYIGLPTPEAIYWILKTCVEELAKVGILGNKEILDYKETLMIRDQLSEVGRVENFSKISIRNAESRVGNSQKSKKYSLILLEVAESAVGMSGRALRRLPLLAHARATMSRPCSKRLNVKVYLEAMLQCVKEEQDST</sequence>
<proteinExistence type="inferred from homology"/>
<evidence type="ECO:0000256" key="5">
    <source>
        <dbReference type="RuleBase" id="RU003651"/>
    </source>
</evidence>
<feature type="compositionally biased region" description="Acidic residues" evidence="7">
    <location>
        <begin position="107"/>
        <end position="117"/>
    </location>
</feature>
<feature type="region of interest" description="Disordered" evidence="7">
    <location>
        <begin position="94"/>
        <end position="117"/>
    </location>
</feature>
<dbReference type="InterPro" id="IPR027417">
    <property type="entry name" value="P-loop_NTPase"/>
</dbReference>
<dbReference type="Pfam" id="PF23242">
    <property type="entry name" value="AAA_lid_TRIP13_C"/>
    <property type="match status" value="1"/>
</dbReference>
<dbReference type="EMBL" id="CALTRL010005783">
    <property type="protein sequence ID" value="CAH7686312.1"/>
    <property type="molecule type" value="Genomic_DNA"/>
</dbReference>
<dbReference type="InterPro" id="IPR003959">
    <property type="entry name" value="ATPase_AAA_core"/>
</dbReference>